<evidence type="ECO:0000313" key="2">
    <source>
        <dbReference type="Proteomes" id="UP000243680"/>
    </source>
</evidence>
<evidence type="ECO:0000313" key="1">
    <source>
        <dbReference type="EMBL" id="AOJ74012.1"/>
    </source>
</evidence>
<dbReference type="Proteomes" id="UP000243680">
    <property type="component" value="Chromosome 1"/>
</dbReference>
<gene>
    <name evidence="1" type="ORF">WJ35_02225</name>
</gene>
<protein>
    <submittedName>
        <fullName evidence="1">Uncharacterized protein</fullName>
    </submittedName>
</protein>
<name>A0A1B4LA63_9BURK</name>
<organism evidence="1 2">
    <name type="scientific">Burkholderia ubonensis</name>
    <dbReference type="NCBI Taxonomy" id="101571"/>
    <lineage>
        <taxon>Bacteria</taxon>
        <taxon>Pseudomonadati</taxon>
        <taxon>Pseudomonadota</taxon>
        <taxon>Betaproteobacteria</taxon>
        <taxon>Burkholderiales</taxon>
        <taxon>Burkholderiaceae</taxon>
        <taxon>Burkholderia</taxon>
        <taxon>Burkholderia cepacia complex</taxon>
    </lineage>
</organism>
<accession>A0A1B4LA63</accession>
<dbReference type="AlphaFoldDB" id="A0A1B4LA63"/>
<proteinExistence type="predicted"/>
<sequence>MSVRLGIAVWVVVGIRAQHCEAVRRTATNRHAGQYVWLDRADAHAIVATRWRVKYGCRPGAGASI</sequence>
<dbReference type="EMBL" id="CP013420">
    <property type="protein sequence ID" value="AOJ74012.1"/>
    <property type="molecule type" value="Genomic_DNA"/>
</dbReference>
<dbReference type="RefSeq" id="WP_069238670.1">
    <property type="nucleotide sequence ID" value="NZ_CP013420.1"/>
</dbReference>
<reference evidence="1 2" key="1">
    <citation type="submission" date="2015-12" db="EMBL/GenBank/DDBJ databases">
        <title>Diversity of Burkholderia near neighbor genomes.</title>
        <authorList>
            <person name="Sahl J."/>
            <person name="Wagner D."/>
            <person name="Keim P."/>
        </authorList>
    </citation>
    <scope>NUCLEOTIDE SEQUENCE [LARGE SCALE GENOMIC DNA]</scope>
    <source>
        <strain evidence="1 2">MSMB0783</strain>
    </source>
</reference>